<evidence type="ECO:0000313" key="2">
    <source>
        <dbReference type="Proteomes" id="UP000627781"/>
    </source>
</evidence>
<organism evidence="1 2">
    <name type="scientific">Clostridium cibarium</name>
    <dbReference type="NCBI Taxonomy" id="2762247"/>
    <lineage>
        <taxon>Bacteria</taxon>
        <taxon>Bacillati</taxon>
        <taxon>Bacillota</taxon>
        <taxon>Clostridia</taxon>
        <taxon>Eubacteriales</taxon>
        <taxon>Clostridiaceae</taxon>
        <taxon>Clostridium</taxon>
    </lineage>
</organism>
<keyword evidence="2" id="KW-1185">Reference proteome</keyword>
<dbReference type="EMBL" id="JACSRA010000055">
    <property type="protein sequence ID" value="MBD7913469.1"/>
    <property type="molecule type" value="Genomic_DNA"/>
</dbReference>
<reference evidence="1 2" key="1">
    <citation type="submission" date="2020-08" db="EMBL/GenBank/DDBJ databases">
        <title>A Genomic Blueprint of the Chicken Gut Microbiome.</title>
        <authorList>
            <person name="Gilroy R."/>
            <person name="Ravi A."/>
            <person name="Getino M."/>
            <person name="Pursley I."/>
            <person name="Horton D.L."/>
            <person name="Alikhan N.-F."/>
            <person name="Baker D."/>
            <person name="Gharbi K."/>
            <person name="Hall N."/>
            <person name="Watson M."/>
            <person name="Adriaenssens E.M."/>
            <person name="Foster-Nyarko E."/>
            <person name="Jarju S."/>
            <person name="Secka A."/>
            <person name="Antonio M."/>
            <person name="Oren A."/>
            <person name="Chaudhuri R."/>
            <person name="La Ragione R.M."/>
            <person name="Hildebrand F."/>
            <person name="Pallen M.J."/>
        </authorList>
    </citation>
    <scope>NUCLEOTIDE SEQUENCE [LARGE SCALE GENOMIC DNA]</scope>
    <source>
        <strain evidence="1 2">Sa3CVN1</strain>
    </source>
</reference>
<dbReference type="RefSeq" id="WP_191770376.1">
    <property type="nucleotide sequence ID" value="NZ_JACSRA010000055.1"/>
</dbReference>
<gene>
    <name evidence="1" type="ORF">H9661_19135</name>
</gene>
<name>A0ABR8PZ77_9CLOT</name>
<comment type="caution">
    <text evidence="1">The sequence shown here is derived from an EMBL/GenBank/DDBJ whole genome shotgun (WGS) entry which is preliminary data.</text>
</comment>
<accession>A0ABR8PZ77</accession>
<sequence length="176" mass="20963">MEYIDNNIVEVVKFINAELSKGRTMIDIENKEFNVNERVITKRLKRKGYTKINNQFVLEEGLEQQNDINNITKVITKNNSIKQKYNNDIKKDKLEELVSLLEPIKEVIREYNKSKTFVEVEPVELKVKNITEVKQKLFKVDIEVLEEWEKFVVDHKQFKVQNLISLALEEFINKYK</sequence>
<protein>
    <submittedName>
        <fullName evidence="1">Uncharacterized protein</fullName>
    </submittedName>
</protein>
<dbReference type="Proteomes" id="UP000627781">
    <property type="component" value="Unassembled WGS sequence"/>
</dbReference>
<evidence type="ECO:0000313" key="1">
    <source>
        <dbReference type="EMBL" id="MBD7913469.1"/>
    </source>
</evidence>
<proteinExistence type="predicted"/>